<protein>
    <recommendedName>
        <fullName evidence="5">BTB domain-containing protein</fullName>
    </recommendedName>
</protein>
<dbReference type="SUPFAM" id="SSF48371">
    <property type="entry name" value="ARM repeat"/>
    <property type="match status" value="1"/>
</dbReference>
<comment type="caution">
    <text evidence="6">The sequence shown here is derived from an EMBL/GenBank/DDBJ whole genome shotgun (WGS) entry which is preliminary data.</text>
</comment>
<accession>A0A9D3NCS9</accession>
<dbReference type="Gene3D" id="2.60.120.820">
    <property type="entry name" value="PHR domain"/>
    <property type="match status" value="1"/>
</dbReference>
<evidence type="ECO:0000256" key="1">
    <source>
        <dbReference type="ARBA" id="ARBA00004496"/>
    </source>
</evidence>
<evidence type="ECO:0000259" key="5">
    <source>
        <dbReference type="PROSITE" id="PS50097"/>
    </source>
</evidence>
<gene>
    <name evidence="6" type="ORF">KOW79_016985</name>
</gene>
<dbReference type="InterPro" id="IPR011705">
    <property type="entry name" value="BACK"/>
</dbReference>
<feature type="domain" description="BTB" evidence="5">
    <location>
        <begin position="163"/>
        <end position="233"/>
    </location>
</feature>
<dbReference type="Pfam" id="PF07707">
    <property type="entry name" value="BACK"/>
    <property type="match status" value="1"/>
</dbReference>
<keyword evidence="7" id="KW-1185">Reference proteome</keyword>
<feature type="region of interest" description="Disordered" evidence="4">
    <location>
        <begin position="1"/>
        <end position="82"/>
    </location>
</feature>
<dbReference type="GO" id="GO:0022008">
    <property type="term" value="P:neurogenesis"/>
    <property type="evidence" value="ECO:0007669"/>
    <property type="project" value="TreeGrafter"/>
</dbReference>
<dbReference type="Gene3D" id="1.25.40.420">
    <property type="match status" value="1"/>
</dbReference>
<keyword evidence="2" id="KW-0963">Cytoplasm</keyword>
<dbReference type="Pfam" id="PF00651">
    <property type="entry name" value="BTB"/>
    <property type="match status" value="1"/>
</dbReference>
<dbReference type="Gene3D" id="1.25.10.10">
    <property type="entry name" value="Leucine-rich Repeat Variant"/>
    <property type="match status" value="2"/>
</dbReference>
<evidence type="ECO:0000256" key="2">
    <source>
        <dbReference type="ARBA" id="ARBA00022490"/>
    </source>
</evidence>
<dbReference type="InterPro" id="IPR011989">
    <property type="entry name" value="ARM-like"/>
</dbReference>
<dbReference type="OrthoDB" id="449062at2759"/>
<dbReference type="InterPro" id="IPR011333">
    <property type="entry name" value="SKP1/BTB/POZ_sf"/>
</dbReference>
<dbReference type="GO" id="GO:0005829">
    <property type="term" value="C:cytosol"/>
    <property type="evidence" value="ECO:0007669"/>
    <property type="project" value="TreeGrafter"/>
</dbReference>
<dbReference type="FunFam" id="3.30.710.10:FF:000037">
    <property type="entry name" value="BTB (POZ) domain containing 1"/>
    <property type="match status" value="1"/>
</dbReference>
<sequence length="1049" mass="112967">MAAGDNGGRAPCLNFPSPGPLGNSQPSNSTYTLAASNGGSIGATGSSQSATRRSNPQPGPNASESSGVASGLPPNMRNSLPQSMAQGSVVAGAVGGSMAAGVASNMTGPASNSGPIPATHSSLSAPPAAAAVLVYREPVYNWQATKSTVKERFAFLFNNEVLSDVHFLVGKGMGVQRIPAHRFVLAVGSAVFDAMFNGGMATTSTEIELPDVEPAAFLALLKFLYSDEVQIGPETVMTTLYTAKKYAVPALEAHCVEFLKKNLRADNAFMLLTQARLFDEPQLASLCLENIDKNTGDALAAEGFTDIDLDTLVAVLERDTLGVREVRLFGAAVRWAEAEAHRQQLQPTPENKRRVLGKALTLIRFPLMTIEEFAAGPAQSGILTDREVVSLFLHFTVNPKPRVEFIDRPRCCLRGKECSITRFAQVESRWGYSGTSDRIRFCVNRRIFVVGFGLYGSIHGPTDYQVNIQIIHTDSNTVLGQNDTGFSCDGSSSTFRVMFKEPVEVLPNVNYTACTTLKGPDSHYGTKGMRKVTHESSGSGTKTCFTFCYAAGNNNGTSVEDGQIPERCRLGGGGGVIGHSVNMAKRRITQETFDSAVRENIEEFDMEESEALKEAIEQFESQGVDLSNIVKAVPKASSEETTDDQTHEILQALQSLQSALESSSTSVLESLKLFTEQCSLGFAQRYLAAQKDAYPSLLSCCRSAGEDNEVLSATLAALSALTDGQPDLLDAEGQCFLIDTLRSHQEDPALTCLCIRTVRHCCLKHEQNRQDLVKAGALNLLASTIIRHVKRPEVVKEACAALRVMTFDDDVRVPFGHAHEHAKMIVLEHNGLKVIVEAAKAHPDNVPVLSELCATLSRLAVRNEFCQDIVDLGGLKFMMTLLAESLDCQDLVKQVLSALRAIAGNDDVKDAVVNAGGTELIVLAINRHLSNAQVCEQGCAALCVLALRKPNNCKVIMESGGALAALQAMKAHPEEVNVQKQSCMLLRNLVSRSRDFSQPILEMGAEALIGQALASHRDCSDVARAALRDLGCQVELRELWTGKKKGLSN</sequence>
<dbReference type="Proteomes" id="UP000824219">
    <property type="component" value="Linkage Group LG20"/>
</dbReference>
<proteinExistence type="predicted"/>
<dbReference type="SMART" id="SM00875">
    <property type="entry name" value="BACK"/>
    <property type="match status" value="1"/>
</dbReference>
<evidence type="ECO:0000313" key="7">
    <source>
        <dbReference type="Proteomes" id="UP000824219"/>
    </source>
</evidence>
<dbReference type="FunFam" id="1.25.10.10:FF:000669">
    <property type="entry name" value="Armadillo repeat-containing protein 6"/>
    <property type="match status" value="1"/>
</dbReference>
<dbReference type="PROSITE" id="PS50097">
    <property type="entry name" value="BTB"/>
    <property type="match status" value="1"/>
</dbReference>
<dbReference type="EMBL" id="JAHKSW010000020">
    <property type="protein sequence ID" value="KAG7319842.1"/>
    <property type="molecule type" value="Genomic_DNA"/>
</dbReference>
<feature type="repeat" description="ARM" evidence="3">
    <location>
        <begin position="873"/>
        <end position="917"/>
    </location>
</feature>
<dbReference type="CDD" id="cd18281">
    <property type="entry name" value="BTB_POZ_BTBD1_2"/>
    <property type="match status" value="1"/>
</dbReference>
<dbReference type="InterPro" id="IPR012983">
    <property type="entry name" value="PHR"/>
</dbReference>
<dbReference type="Pfam" id="PF08005">
    <property type="entry name" value="PHR"/>
    <property type="match status" value="1"/>
</dbReference>
<dbReference type="PANTHER" id="PTHR45774:SF3">
    <property type="entry name" value="BTB (POZ) DOMAIN-CONTAINING 2B-RELATED"/>
    <property type="match status" value="1"/>
</dbReference>
<dbReference type="FunFam" id="2.60.120.820:FF:000004">
    <property type="entry name" value="BTB/POZ domain-containing protein 2"/>
    <property type="match status" value="1"/>
</dbReference>
<dbReference type="FunFam" id="1.25.10.10:FF:000172">
    <property type="entry name" value="Armadillo repeat-containing protein 6"/>
    <property type="match status" value="1"/>
</dbReference>
<organism evidence="6 7">
    <name type="scientific">Hemibagrus wyckioides</name>
    <dbReference type="NCBI Taxonomy" id="337641"/>
    <lineage>
        <taxon>Eukaryota</taxon>
        <taxon>Metazoa</taxon>
        <taxon>Chordata</taxon>
        <taxon>Craniata</taxon>
        <taxon>Vertebrata</taxon>
        <taxon>Euteleostomi</taxon>
        <taxon>Actinopterygii</taxon>
        <taxon>Neopterygii</taxon>
        <taxon>Teleostei</taxon>
        <taxon>Ostariophysi</taxon>
        <taxon>Siluriformes</taxon>
        <taxon>Bagridae</taxon>
        <taxon>Hemibagrus</taxon>
    </lineage>
</organism>
<evidence type="ECO:0000313" key="6">
    <source>
        <dbReference type="EMBL" id="KAG7319842.1"/>
    </source>
</evidence>
<comment type="subcellular location">
    <subcellularLocation>
        <location evidence="1">Cytoplasm</location>
    </subcellularLocation>
</comment>
<name>A0A9D3NCS9_9TELE</name>
<dbReference type="InterPro" id="IPR000210">
    <property type="entry name" value="BTB/POZ_dom"/>
</dbReference>
<dbReference type="SUPFAM" id="SSF54695">
    <property type="entry name" value="POZ domain"/>
    <property type="match status" value="1"/>
</dbReference>
<evidence type="ECO:0000256" key="4">
    <source>
        <dbReference type="SAM" id="MobiDB-lite"/>
    </source>
</evidence>
<dbReference type="SMART" id="SM00185">
    <property type="entry name" value="ARM"/>
    <property type="match status" value="5"/>
</dbReference>
<dbReference type="InterPro" id="IPR000225">
    <property type="entry name" value="Armadillo"/>
</dbReference>
<dbReference type="PANTHER" id="PTHR45774">
    <property type="entry name" value="BTB/POZ DOMAIN-CONTAINING"/>
    <property type="match status" value="1"/>
</dbReference>
<reference evidence="6 7" key="1">
    <citation type="submission" date="2021-06" db="EMBL/GenBank/DDBJ databases">
        <title>Chromosome-level genome assembly of the red-tail catfish (Hemibagrus wyckioides).</title>
        <authorList>
            <person name="Shao F."/>
        </authorList>
    </citation>
    <scope>NUCLEOTIDE SEQUENCE [LARGE SCALE GENOMIC DNA]</scope>
    <source>
        <strain evidence="6">EC202008001</strain>
        <tissue evidence="6">Blood</tissue>
    </source>
</reference>
<dbReference type="InterPro" id="IPR038648">
    <property type="entry name" value="PHR_sf"/>
</dbReference>
<dbReference type="AlphaFoldDB" id="A0A9D3NCS9"/>
<dbReference type="SMART" id="SM00225">
    <property type="entry name" value="BTB"/>
    <property type="match status" value="1"/>
</dbReference>
<dbReference type="FunFam" id="1.25.40.420:FF:000004">
    <property type="entry name" value="BTB/POZ domain-containing protein 2"/>
    <property type="match status" value="1"/>
</dbReference>
<dbReference type="PROSITE" id="PS50176">
    <property type="entry name" value="ARM_REPEAT"/>
    <property type="match status" value="1"/>
</dbReference>
<dbReference type="InterPro" id="IPR016024">
    <property type="entry name" value="ARM-type_fold"/>
</dbReference>
<dbReference type="GO" id="GO:0000932">
    <property type="term" value="C:P-body"/>
    <property type="evidence" value="ECO:0007669"/>
    <property type="project" value="TreeGrafter"/>
</dbReference>
<dbReference type="Gene3D" id="3.30.710.10">
    <property type="entry name" value="Potassium Channel Kv1.1, Chain A"/>
    <property type="match status" value="1"/>
</dbReference>
<evidence type="ECO:0000256" key="3">
    <source>
        <dbReference type="PROSITE-ProRule" id="PRU00259"/>
    </source>
</evidence>
<feature type="compositionally biased region" description="Polar residues" evidence="4">
    <location>
        <begin position="22"/>
        <end position="68"/>
    </location>
</feature>